<keyword evidence="4" id="KW-0106">Calcium</keyword>
<dbReference type="PANTHER" id="PTHR42693:SF53">
    <property type="entry name" value="ENDO-4-O-SULFATASE"/>
    <property type="match status" value="1"/>
</dbReference>
<evidence type="ECO:0000313" key="7">
    <source>
        <dbReference type="Proteomes" id="UP000184543"/>
    </source>
</evidence>
<keyword evidence="2" id="KW-0479">Metal-binding</keyword>
<dbReference type="InterPro" id="IPR050738">
    <property type="entry name" value="Sulfatase"/>
</dbReference>
<dbReference type="GO" id="GO:0004065">
    <property type="term" value="F:arylsulfatase activity"/>
    <property type="evidence" value="ECO:0007669"/>
    <property type="project" value="TreeGrafter"/>
</dbReference>
<dbReference type="AlphaFoldDB" id="A0A1M6KVE5"/>
<dbReference type="RefSeq" id="WP_072994741.1">
    <property type="nucleotide sequence ID" value="NZ_FQYU01000006.1"/>
</dbReference>
<evidence type="ECO:0000256" key="2">
    <source>
        <dbReference type="ARBA" id="ARBA00022723"/>
    </source>
</evidence>
<dbReference type="PROSITE" id="PS51257">
    <property type="entry name" value="PROKAR_LIPOPROTEIN"/>
    <property type="match status" value="1"/>
</dbReference>
<dbReference type="Gene3D" id="3.30.1120.10">
    <property type="match status" value="1"/>
</dbReference>
<protein>
    <recommendedName>
        <fullName evidence="5">Sulfatase N-terminal domain-containing protein</fullName>
    </recommendedName>
</protein>
<dbReference type="Proteomes" id="UP000184543">
    <property type="component" value="Unassembled WGS sequence"/>
</dbReference>
<dbReference type="EMBL" id="FQYU01000006">
    <property type="protein sequence ID" value="SHJ62927.1"/>
    <property type="molecule type" value="Genomic_DNA"/>
</dbReference>
<dbReference type="PROSITE" id="PS00523">
    <property type="entry name" value="SULFATASE_1"/>
    <property type="match status" value="1"/>
</dbReference>
<dbReference type="PROSITE" id="PS00149">
    <property type="entry name" value="SULFATASE_2"/>
    <property type="match status" value="1"/>
</dbReference>
<proteinExistence type="inferred from homology"/>
<dbReference type="PANTHER" id="PTHR42693">
    <property type="entry name" value="ARYLSULFATASE FAMILY MEMBER"/>
    <property type="match status" value="1"/>
</dbReference>
<dbReference type="InterPro" id="IPR017850">
    <property type="entry name" value="Alkaline_phosphatase_core_sf"/>
</dbReference>
<dbReference type="STRING" id="192903.SAMN04488513_106209"/>
<dbReference type="Pfam" id="PF00884">
    <property type="entry name" value="Sulfatase"/>
    <property type="match status" value="1"/>
</dbReference>
<accession>A0A1M6KVE5</accession>
<dbReference type="InterPro" id="IPR000917">
    <property type="entry name" value="Sulfatase_N"/>
</dbReference>
<name>A0A1M6KVE5_9FLAO</name>
<dbReference type="Gene3D" id="3.40.720.10">
    <property type="entry name" value="Alkaline Phosphatase, subunit A"/>
    <property type="match status" value="1"/>
</dbReference>
<evidence type="ECO:0000256" key="1">
    <source>
        <dbReference type="ARBA" id="ARBA00008779"/>
    </source>
</evidence>
<evidence type="ECO:0000256" key="3">
    <source>
        <dbReference type="ARBA" id="ARBA00022801"/>
    </source>
</evidence>
<organism evidence="6 7">
    <name type="scientific">Pseudozobellia thermophila</name>
    <dbReference type="NCBI Taxonomy" id="192903"/>
    <lineage>
        <taxon>Bacteria</taxon>
        <taxon>Pseudomonadati</taxon>
        <taxon>Bacteroidota</taxon>
        <taxon>Flavobacteriia</taxon>
        <taxon>Flavobacteriales</taxon>
        <taxon>Flavobacteriaceae</taxon>
        <taxon>Pseudozobellia</taxon>
    </lineage>
</organism>
<dbReference type="CDD" id="cd16143">
    <property type="entry name" value="ARS_like"/>
    <property type="match status" value="1"/>
</dbReference>
<dbReference type="InterPro" id="IPR024607">
    <property type="entry name" value="Sulfatase_CS"/>
</dbReference>
<dbReference type="GO" id="GO:0046872">
    <property type="term" value="F:metal ion binding"/>
    <property type="evidence" value="ECO:0007669"/>
    <property type="project" value="UniProtKB-KW"/>
</dbReference>
<evidence type="ECO:0000256" key="4">
    <source>
        <dbReference type="ARBA" id="ARBA00022837"/>
    </source>
</evidence>
<comment type="similarity">
    <text evidence="1">Belongs to the sulfatase family.</text>
</comment>
<keyword evidence="7" id="KW-1185">Reference proteome</keyword>
<keyword evidence="3" id="KW-0378">Hydrolase</keyword>
<sequence length="523" mass="59670">MKIILERSIIFLLVLFMAACKNKKEVRDGVGIEAKRPNIVIIYADDMGYGDLNCQNPTSKIPTPNLDRLASEGMRFTDAHSSSGICSPSRYALLTGTYHWRRQHGIVQSFGEPFFDDNDFTLPQMLQRSGYTTACIGKWHLGWDWEFKNEPSGEKMQRGKKIKFYQSQDIDWSRPIVGGPLARGFDYYFGDGTINFPPYVWVENDRVLKVPTVNQNIQSSGHETKEGNWEFRPGPMVEGWNPYEVLPTLTKKVVEYINNQSGATPFFLYFALPSPHAPIIPNEEFVGKSEAGGYGDYMVQTDWVAGQVLKALKARGLDENTLVIFSSDNGPEKYAFARAEKYNHYSMGNFRGLKRDVWEGGHHIPFIVKWPGKIEAGAVSDELISQVDIMATLAAITKSELPQEAAPDSYNLLPVFLGERYNSPLREAMVHNTYENIWALRKDNWLYIDGPSGEHTKMPDGFKKLRNYENFKTEGLLFDVKSDPEQRMNLFARYPEKIEVMRQLLGEYRGKGYSIDRSNRPIK</sequence>
<evidence type="ECO:0000313" key="6">
    <source>
        <dbReference type="EMBL" id="SHJ62927.1"/>
    </source>
</evidence>
<feature type="domain" description="Sulfatase N-terminal" evidence="5">
    <location>
        <begin position="37"/>
        <end position="397"/>
    </location>
</feature>
<gene>
    <name evidence="6" type="ORF">SAMN04488513_106209</name>
</gene>
<dbReference type="SUPFAM" id="SSF53649">
    <property type="entry name" value="Alkaline phosphatase-like"/>
    <property type="match status" value="1"/>
</dbReference>
<reference evidence="7" key="1">
    <citation type="submission" date="2016-11" db="EMBL/GenBank/DDBJ databases">
        <authorList>
            <person name="Varghese N."/>
            <person name="Submissions S."/>
        </authorList>
    </citation>
    <scope>NUCLEOTIDE SEQUENCE [LARGE SCALE GENOMIC DNA]</scope>
    <source>
        <strain evidence="7">DSM 19858</strain>
    </source>
</reference>
<evidence type="ECO:0000259" key="5">
    <source>
        <dbReference type="Pfam" id="PF00884"/>
    </source>
</evidence>